<keyword evidence="1" id="KW-0472">Membrane</keyword>
<feature type="transmembrane region" description="Helical" evidence="1">
    <location>
        <begin position="20"/>
        <end position="41"/>
    </location>
</feature>
<comment type="caution">
    <text evidence="2">The sequence shown here is derived from an EMBL/GenBank/DDBJ whole genome shotgun (WGS) entry which is preliminary data.</text>
</comment>
<gene>
    <name evidence="2" type="ORF">A3F27_01655</name>
</gene>
<evidence type="ECO:0000313" key="2">
    <source>
        <dbReference type="EMBL" id="OGG71215.1"/>
    </source>
</evidence>
<name>A0A1F6EC11_9BACT</name>
<sequence>MKIHGVRIMNFPRARGITVILVLAFMGIFALLLGTVTSYVLEQGKYGRALYAREQALHVAESGLEYYRWFLAHNPGILTSGTGLVSPDTYAVDDPEGGELGSATITATANMQCGEVQWIDLTSRGVSNANTGFPRTLLARYIRPSVGEYSYLLNSNVWAGADRNIFGPYHSNKGIHMDGTNNSNVTSGVSTWTCNSAAGCSPSQSKPGIFGNGSGSSLWSYPVAPVSFAGMAADFPNLKAKAETYGLMLATTSVQLVGVQQGSAFDPVGNNERKGFHLVFNSDGTVAVYRVNNTSGAQSIHSDDLTRWQNDYHTITDETLVGTYTAPSGCSVIYSEAKTWIEGTVSGKIIVVAADDGDFSPDIILNGNINYAATDGTTGLTAIAEHSVLIPLVVPDEMSIRGIYVAQTGYFGRNLYDCTYSPYDVRTSLTQNGTIVSNLSTGTQWLYGWCGEISGFLTRTDSYDRLLAFSPSPFTPTATSTYRLVLWREE</sequence>
<dbReference type="AlphaFoldDB" id="A0A1F6EC11"/>
<dbReference type="Proteomes" id="UP000176689">
    <property type="component" value="Unassembled WGS sequence"/>
</dbReference>
<evidence type="ECO:0008006" key="4">
    <source>
        <dbReference type="Google" id="ProtNLM"/>
    </source>
</evidence>
<evidence type="ECO:0000313" key="3">
    <source>
        <dbReference type="Proteomes" id="UP000176689"/>
    </source>
</evidence>
<protein>
    <recommendedName>
        <fullName evidence="4">Type 4 fimbrial biogenesis protein PilX N-terminal domain-containing protein</fullName>
    </recommendedName>
</protein>
<accession>A0A1F6EC11</accession>
<proteinExistence type="predicted"/>
<organism evidence="2 3">
    <name type="scientific">Candidatus Kaiserbacteria bacterium RIFCSPHIGHO2_12_FULL_53_13</name>
    <dbReference type="NCBI Taxonomy" id="1798502"/>
    <lineage>
        <taxon>Bacteria</taxon>
        <taxon>Candidatus Kaiseribacteriota</taxon>
    </lineage>
</organism>
<keyword evidence="1" id="KW-0812">Transmembrane</keyword>
<reference evidence="2 3" key="1">
    <citation type="journal article" date="2016" name="Nat. Commun.">
        <title>Thousands of microbial genomes shed light on interconnected biogeochemical processes in an aquifer system.</title>
        <authorList>
            <person name="Anantharaman K."/>
            <person name="Brown C.T."/>
            <person name="Hug L.A."/>
            <person name="Sharon I."/>
            <person name="Castelle C.J."/>
            <person name="Probst A.J."/>
            <person name="Thomas B.C."/>
            <person name="Singh A."/>
            <person name="Wilkins M.J."/>
            <person name="Karaoz U."/>
            <person name="Brodie E.L."/>
            <person name="Williams K.H."/>
            <person name="Hubbard S.S."/>
            <person name="Banfield J.F."/>
        </authorList>
    </citation>
    <scope>NUCLEOTIDE SEQUENCE [LARGE SCALE GENOMIC DNA]</scope>
</reference>
<keyword evidence="1" id="KW-1133">Transmembrane helix</keyword>
<dbReference type="EMBL" id="MFLP01000008">
    <property type="protein sequence ID" value="OGG71215.1"/>
    <property type="molecule type" value="Genomic_DNA"/>
</dbReference>
<evidence type="ECO:0000256" key="1">
    <source>
        <dbReference type="SAM" id="Phobius"/>
    </source>
</evidence>